<sequence>LTMKGNIELHAEVTARIAAIDTSLAGTELTDEQRTALEAEKVTRQDQLTQLEAVLPPKSEWEAKLAAITAEQTTLSNAVTQYNKMAQLAAAFEFKNDGTVAAGGAQKADNIKVMTDAYISSAPRVTPTVATLNRDYFESKIGSIKTVDELLSDTRLLNYI</sequence>
<gene>
    <name evidence="1" type="ORF">KFZ73_26145</name>
</gene>
<evidence type="ECO:0000313" key="2">
    <source>
        <dbReference type="Proteomes" id="UP000676853"/>
    </source>
</evidence>
<keyword evidence="2" id="KW-1185">Reference proteome</keyword>
<dbReference type="Gene3D" id="1.10.3700.10">
    <property type="entry name" value="AGR C 984p-like"/>
    <property type="match status" value="1"/>
</dbReference>
<dbReference type="SUPFAM" id="SSF158837">
    <property type="entry name" value="AGR C 984p-like"/>
    <property type="match status" value="1"/>
</dbReference>
<protein>
    <submittedName>
        <fullName evidence="1">Uncharacterized protein</fullName>
    </submittedName>
</protein>
<accession>A0ABS5NK77</accession>
<proteinExistence type="predicted"/>
<evidence type="ECO:0000313" key="1">
    <source>
        <dbReference type="EMBL" id="MBS4104699.1"/>
    </source>
</evidence>
<feature type="non-terminal residue" evidence="1">
    <location>
        <position position="1"/>
    </location>
</feature>
<dbReference type="InterPro" id="IPR023157">
    <property type="entry name" value="AGR-C-984p-like_sf"/>
</dbReference>
<comment type="caution">
    <text evidence="1">The sequence shown here is derived from an EMBL/GenBank/DDBJ whole genome shotgun (WGS) entry which is preliminary data.</text>
</comment>
<organism evidence="1 2">
    <name type="scientific">Tsukamurella paurometabola</name>
    <name type="common">Corynebacterium paurometabolum</name>
    <dbReference type="NCBI Taxonomy" id="2061"/>
    <lineage>
        <taxon>Bacteria</taxon>
        <taxon>Bacillati</taxon>
        <taxon>Actinomycetota</taxon>
        <taxon>Actinomycetes</taxon>
        <taxon>Mycobacteriales</taxon>
        <taxon>Tsukamurellaceae</taxon>
        <taxon>Tsukamurella</taxon>
    </lineage>
</organism>
<name>A0ABS5NK77_TSUPA</name>
<reference evidence="1 2" key="1">
    <citation type="submission" date="2021-04" db="EMBL/GenBank/DDBJ databases">
        <title>Whole genome sequence analysis of a thiophenic sulfur metabolizing bacteria.</title>
        <authorList>
            <person name="Akhtar N."/>
            <person name="Akram J."/>
            <person name="Aslam A."/>
        </authorList>
    </citation>
    <scope>NUCLEOTIDE SEQUENCE [LARGE SCALE GENOMIC DNA]</scope>
    <source>
        <strain evidence="1 2">3OW</strain>
    </source>
</reference>
<feature type="non-terminal residue" evidence="1">
    <location>
        <position position="160"/>
    </location>
</feature>
<dbReference type="Proteomes" id="UP000676853">
    <property type="component" value="Unassembled WGS sequence"/>
</dbReference>
<dbReference type="EMBL" id="JAGXOE010000387">
    <property type="protein sequence ID" value="MBS4104699.1"/>
    <property type="molecule type" value="Genomic_DNA"/>
</dbReference>